<dbReference type="PRINTS" id="PR00080">
    <property type="entry name" value="SDRFAMILY"/>
</dbReference>
<keyword evidence="3 8" id="KW-0812">Transmembrane</keyword>
<feature type="transmembrane region" description="Helical" evidence="8">
    <location>
        <begin position="408"/>
        <end position="431"/>
    </location>
</feature>
<dbReference type="InterPro" id="IPR020846">
    <property type="entry name" value="MFS_dom"/>
</dbReference>
<dbReference type="Gene3D" id="3.40.50.720">
    <property type="entry name" value="NAD(P)-binding Rossmann-like Domain"/>
    <property type="match status" value="1"/>
</dbReference>
<dbReference type="RefSeq" id="WP_324277624.1">
    <property type="nucleotide sequence ID" value="NZ_CP141261.1"/>
</dbReference>
<feature type="transmembrane region" description="Helical" evidence="8">
    <location>
        <begin position="480"/>
        <end position="500"/>
    </location>
</feature>
<feature type="transmembrane region" description="Helical" evidence="8">
    <location>
        <begin position="452"/>
        <end position="474"/>
    </location>
</feature>
<dbReference type="SUPFAM" id="SSF103473">
    <property type="entry name" value="MFS general substrate transporter"/>
    <property type="match status" value="1"/>
</dbReference>
<keyword evidence="6 8" id="KW-0472">Membrane</keyword>
<evidence type="ECO:0000256" key="3">
    <source>
        <dbReference type="ARBA" id="ARBA00022692"/>
    </source>
</evidence>
<dbReference type="InterPro" id="IPR002347">
    <property type="entry name" value="SDR_fam"/>
</dbReference>
<feature type="transmembrane region" description="Helical" evidence="8">
    <location>
        <begin position="358"/>
        <end position="377"/>
    </location>
</feature>
<dbReference type="Pfam" id="PF07690">
    <property type="entry name" value="MFS_1"/>
    <property type="match status" value="1"/>
</dbReference>
<keyword evidence="4 8" id="KW-1133">Transmembrane helix</keyword>
<evidence type="ECO:0000256" key="5">
    <source>
        <dbReference type="ARBA" id="ARBA00023002"/>
    </source>
</evidence>
<evidence type="ECO:0000256" key="1">
    <source>
        <dbReference type="ARBA" id="ARBA00004651"/>
    </source>
</evidence>
<gene>
    <name evidence="10" type="ORF">U6N30_13160</name>
</gene>
<keyword evidence="5" id="KW-0560">Oxidoreductase</keyword>
<evidence type="ECO:0000256" key="2">
    <source>
        <dbReference type="ARBA" id="ARBA00006484"/>
    </source>
</evidence>
<evidence type="ECO:0000313" key="11">
    <source>
        <dbReference type="Proteomes" id="UP001324287"/>
    </source>
</evidence>
<dbReference type="PANTHER" id="PTHR42760">
    <property type="entry name" value="SHORT-CHAIN DEHYDROGENASES/REDUCTASES FAMILY MEMBER"/>
    <property type="match status" value="1"/>
</dbReference>
<evidence type="ECO:0000256" key="6">
    <source>
        <dbReference type="ARBA" id="ARBA00023136"/>
    </source>
</evidence>
<proteinExistence type="inferred from homology"/>
<feature type="region of interest" description="Disordered" evidence="7">
    <location>
        <begin position="237"/>
        <end position="300"/>
    </location>
</feature>
<dbReference type="InterPro" id="IPR036259">
    <property type="entry name" value="MFS_trans_sf"/>
</dbReference>
<dbReference type="PANTHER" id="PTHR42760:SF37">
    <property type="entry name" value="CLAVALDEHYDE DEHYDROGENASE"/>
    <property type="match status" value="1"/>
</dbReference>
<comment type="similarity">
    <text evidence="2">Belongs to the short-chain dehydrogenases/reductases (SDR) family.</text>
</comment>
<sequence>MPSLAGQVALVTGASTGIGRHLVEALAAQGMAVAGLARGEERLRAAMDEVAGATGARTLAVPADVTVRGSVEAAVEGVVAELGQIDLLVNNAGLIDALEVPLWEADPDQWWDVVSSHIRGGFLLSRAVIPWMVLRNRGRVVNIASGMSVRARPEYSAYSVAKTGLMRLTEALAEALDGSDVRAFDVSPGVVDTPMTRSMAMWEGFEDWTPPERVVELVVAIAAGSWTRGPGVSCALARTTRMPSAGSRRRTPPDGYASSPTGTTTRSPDRHRPPRVGDIRHSARRARGRRRRRRVSRPWTVGRPPRSFPVALVRRPQVLRGTSGSFVNTVTTSGIATLITLYLQATLGRSPLEAAATLLPRSVSVIAGSALAARLIVRPARERVTAAGLALIGAGILLPLLAPATAVLVVAGMALAGVGLGLAAVATTSLGTDVLESLRATSSGVNNTSAQLGTAVGTALVLLVAATTTGVPSASSGTPAVAWAVTALIAFLAAAGFARLRAGSRP</sequence>
<dbReference type="Pfam" id="PF00106">
    <property type="entry name" value="adh_short"/>
    <property type="match status" value="1"/>
</dbReference>
<feature type="compositionally biased region" description="Basic and acidic residues" evidence="7">
    <location>
        <begin position="267"/>
        <end position="281"/>
    </location>
</feature>
<name>A0ABZ1BAR3_9ACTN</name>
<evidence type="ECO:0000313" key="10">
    <source>
        <dbReference type="EMBL" id="WRL66310.1"/>
    </source>
</evidence>
<dbReference type="Proteomes" id="UP001324287">
    <property type="component" value="Chromosome"/>
</dbReference>
<dbReference type="SUPFAM" id="SSF51735">
    <property type="entry name" value="NAD(P)-binding Rossmann-fold domains"/>
    <property type="match status" value="1"/>
</dbReference>
<feature type="transmembrane region" description="Helical" evidence="8">
    <location>
        <begin position="384"/>
        <end position="402"/>
    </location>
</feature>
<evidence type="ECO:0000256" key="4">
    <source>
        <dbReference type="ARBA" id="ARBA00022989"/>
    </source>
</evidence>
<dbReference type="Gene3D" id="1.20.1250.20">
    <property type="entry name" value="MFS general substrate transporter like domains"/>
    <property type="match status" value="1"/>
</dbReference>
<dbReference type="InterPro" id="IPR036291">
    <property type="entry name" value="NAD(P)-bd_dom_sf"/>
</dbReference>
<comment type="subcellular location">
    <subcellularLocation>
        <location evidence="1">Cell membrane</location>
        <topology evidence="1">Multi-pass membrane protein</topology>
    </subcellularLocation>
</comment>
<feature type="compositionally biased region" description="Basic residues" evidence="7">
    <location>
        <begin position="282"/>
        <end position="296"/>
    </location>
</feature>
<evidence type="ECO:0000256" key="7">
    <source>
        <dbReference type="SAM" id="MobiDB-lite"/>
    </source>
</evidence>
<dbReference type="PRINTS" id="PR00081">
    <property type="entry name" value="GDHRDH"/>
</dbReference>
<organism evidence="10 11">
    <name type="scientific">Blastococcus brunescens</name>
    <dbReference type="NCBI Taxonomy" id="1564165"/>
    <lineage>
        <taxon>Bacteria</taxon>
        <taxon>Bacillati</taxon>
        <taxon>Actinomycetota</taxon>
        <taxon>Actinomycetes</taxon>
        <taxon>Geodermatophilales</taxon>
        <taxon>Geodermatophilaceae</taxon>
        <taxon>Blastococcus</taxon>
    </lineage>
</organism>
<evidence type="ECO:0000259" key="9">
    <source>
        <dbReference type="PROSITE" id="PS50850"/>
    </source>
</evidence>
<reference evidence="10 11" key="1">
    <citation type="submission" date="2023-12" db="EMBL/GenBank/DDBJ databases">
        <title>Blastococcus brunescens sp. nov., an actonobacterium isolated from sandstone collected in sahara desert.</title>
        <authorList>
            <person name="Gtari M."/>
            <person name="Ghodhbane F."/>
        </authorList>
    </citation>
    <scope>NUCLEOTIDE SEQUENCE [LARGE SCALE GENOMIC DNA]</scope>
    <source>
        <strain evidence="10 11">BMG 8361</strain>
    </source>
</reference>
<dbReference type="PROSITE" id="PS00061">
    <property type="entry name" value="ADH_SHORT"/>
    <property type="match status" value="1"/>
</dbReference>
<keyword evidence="11" id="KW-1185">Reference proteome</keyword>
<dbReference type="InterPro" id="IPR020904">
    <property type="entry name" value="Sc_DH/Rdtase_CS"/>
</dbReference>
<evidence type="ECO:0000256" key="8">
    <source>
        <dbReference type="SAM" id="Phobius"/>
    </source>
</evidence>
<dbReference type="PROSITE" id="PS50850">
    <property type="entry name" value="MFS"/>
    <property type="match status" value="1"/>
</dbReference>
<dbReference type="InterPro" id="IPR011701">
    <property type="entry name" value="MFS"/>
</dbReference>
<dbReference type="EMBL" id="CP141261">
    <property type="protein sequence ID" value="WRL66310.1"/>
    <property type="molecule type" value="Genomic_DNA"/>
</dbReference>
<protein>
    <submittedName>
        <fullName evidence="10">SDR family NAD(P)-dependent oxidoreductase</fullName>
    </submittedName>
</protein>
<dbReference type="CDD" id="cd05233">
    <property type="entry name" value="SDR_c"/>
    <property type="match status" value="1"/>
</dbReference>
<feature type="domain" description="Major facilitator superfamily (MFS) profile" evidence="9">
    <location>
        <begin position="317"/>
        <end position="506"/>
    </location>
</feature>
<accession>A0ABZ1BAR3</accession>